<dbReference type="SUPFAM" id="SSF48264">
    <property type="entry name" value="Cytochrome P450"/>
    <property type="match status" value="1"/>
</dbReference>
<keyword evidence="8" id="KW-0560">Oxidoreductase</keyword>
<keyword evidence="9" id="KW-0732">Signal</keyword>
<comment type="cofactor">
    <cofactor evidence="1 7">
        <name>heme</name>
        <dbReference type="ChEBI" id="CHEBI:30413"/>
    </cofactor>
</comment>
<dbReference type="Proteomes" id="UP000516437">
    <property type="component" value="Chromosome 7"/>
</dbReference>
<feature type="signal peptide" evidence="9">
    <location>
        <begin position="1"/>
        <end position="19"/>
    </location>
</feature>
<dbReference type="OrthoDB" id="1594324at2759"/>
<dbReference type="PANTHER" id="PTHR24298">
    <property type="entry name" value="FLAVONOID 3'-MONOOXYGENASE-RELATED"/>
    <property type="match status" value="1"/>
</dbReference>
<gene>
    <name evidence="10" type="ORF">CJ030_MR7G012083</name>
</gene>
<comment type="subcellular location">
    <subcellularLocation>
        <location evidence="2">Membrane</location>
        <topology evidence="2">Single-pass membrane protein</topology>
    </subcellularLocation>
</comment>
<dbReference type="InterPro" id="IPR001128">
    <property type="entry name" value="Cyt_P450"/>
</dbReference>
<protein>
    <submittedName>
        <fullName evidence="10">Cytochrome P450 89A9</fullName>
    </submittedName>
</protein>
<feature type="binding site" description="axial binding residue" evidence="7">
    <location>
        <position position="455"/>
    </location>
    <ligand>
        <name>heme</name>
        <dbReference type="ChEBI" id="CHEBI:30413"/>
    </ligand>
    <ligandPart>
        <name>Fe</name>
        <dbReference type="ChEBI" id="CHEBI:18248"/>
    </ligandPart>
</feature>
<evidence type="ECO:0000256" key="2">
    <source>
        <dbReference type="ARBA" id="ARBA00004167"/>
    </source>
</evidence>
<comment type="caution">
    <text evidence="10">The sequence shown here is derived from an EMBL/GenBank/DDBJ whole genome shotgun (WGS) entry which is preliminary data.</text>
</comment>
<dbReference type="Pfam" id="PF00067">
    <property type="entry name" value="p450"/>
    <property type="match status" value="1"/>
</dbReference>
<keyword evidence="7 8" id="KW-0408">Iron</keyword>
<keyword evidence="8" id="KW-0503">Monooxygenase</keyword>
<dbReference type="InterPro" id="IPR017972">
    <property type="entry name" value="Cyt_P450_CS"/>
</dbReference>
<keyword evidence="7 8" id="KW-0349">Heme</keyword>
<evidence type="ECO:0000313" key="11">
    <source>
        <dbReference type="Proteomes" id="UP000516437"/>
    </source>
</evidence>
<dbReference type="PROSITE" id="PS00086">
    <property type="entry name" value="CYTOCHROME_P450"/>
    <property type="match status" value="1"/>
</dbReference>
<name>A0A6A1UY90_9ROSI</name>
<comment type="similarity">
    <text evidence="8">Belongs to the cytochrome P450 family.</text>
</comment>
<evidence type="ECO:0000256" key="7">
    <source>
        <dbReference type="PIRSR" id="PIRSR602401-1"/>
    </source>
</evidence>
<evidence type="ECO:0000256" key="5">
    <source>
        <dbReference type="ARBA" id="ARBA00022989"/>
    </source>
</evidence>
<evidence type="ECO:0000313" key="10">
    <source>
        <dbReference type="EMBL" id="KAB1205281.1"/>
    </source>
</evidence>
<proteinExistence type="inferred from homology"/>
<evidence type="ECO:0000256" key="3">
    <source>
        <dbReference type="ARBA" id="ARBA00022692"/>
    </source>
</evidence>
<dbReference type="CDD" id="cd11075">
    <property type="entry name" value="CYP77_89"/>
    <property type="match status" value="1"/>
</dbReference>
<dbReference type="GO" id="GO:0005506">
    <property type="term" value="F:iron ion binding"/>
    <property type="evidence" value="ECO:0007669"/>
    <property type="project" value="InterPro"/>
</dbReference>
<dbReference type="PRINTS" id="PR00385">
    <property type="entry name" value="P450"/>
</dbReference>
<evidence type="ECO:0000256" key="4">
    <source>
        <dbReference type="ARBA" id="ARBA00022723"/>
    </source>
</evidence>
<dbReference type="InterPro" id="IPR051103">
    <property type="entry name" value="Plant_metabolite_P450s"/>
</dbReference>
<keyword evidence="3" id="KW-0812">Transmembrane</keyword>
<dbReference type="InterPro" id="IPR002401">
    <property type="entry name" value="Cyt_P450_E_grp-I"/>
</dbReference>
<reference evidence="10 11" key="1">
    <citation type="journal article" date="2019" name="Plant Biotechnol. J.">
        <title>The red bayberry genome and genetic basis of sex determination.</title>
        <authorList>
            <person name="Jia H.M."/>
            <person name="Jia H.J."/>
            <person name="Cai Q.L."/>
            <person name="Wang Y."/>
            <person name="Zhao H.B."/>
            <person name="Yang W.F."/>
            <person name="Wang G.Y."/>
            <person name="Li Y.H."/>
            <person name="Zhan D.L."/>
            <person name="Shen Y.T."/>
            <person name="Niu Q.F."/>
            <person name="Chang L."/>
            <person name="Qiu J."/>
            <person name="Zhao L."/>
            <person name="Xie H.B."/>
            <person name="Fu W.Y."/>
            <person name="Jin J."/>
            <person name="Li X.W."/>
            <person name="Jiao Y."/>
            <person name="Zhou C.C."/>
            <person name="Tu T."/>
            <person name="Chai C.Y."/>
            <person name="Gao J.L."/>
            <person name="Fan L.J."/>
            <person name="van de Weg E."/>
            <person name="Wang J.Y."/>
            <person name="Gao Z.S."/>
        </authorList>
    </citation>
    <scope>NUCLEOTIDE SEQUENCE [LARGE SCALE GENOMIC DNA]</scope>
    <source>
        <tissue evidence="10">Leaves</tissue>
    </source>
</reference>
<evidence type="ECO:0000256" key="6">
    <source>
        <dbReference type="ARBA" id="ARBA00023136"/>
    </source>
</evidence>
<organism evidence="10 11">
    <name type="scientific">Morella rubra</name>
    <name type="common">Chinese bayberry</name>
    <dbReference type="NCBI Taxonomy" id="262757"/>
    <lineage>
        <taxon>Eukaryota</taxon>
        <taxon>Viridiplantae</taxon>
        <taxon>Streptophyta</taxon>
        <taxon>Embryophyta</taxon>
        <taxon>Tracheophyta</taxon>
        <taxon>Spermatophyta</taxon>
        <taxon>Magnoliopsida</taxon>
        <taxon>eudicotyledons</taxon>
        <taxon>Gunneridae</taxon>
        <taxon>Pentapetalae</taxon>
        <taxon>rosids</taxon>
        <taxon>fabids</taxon>
        <taxon>Fagales</taxon>
        <taxon>Myricaceae</taxon>
        <taxon>Morella</taxon>
    </lineage>
</organism>
<keyword evidence="11" id="KW-1185">Reference proteome</keyword>
<sequence>MEVWLIILLSLCAIFSVKSLLPLLFPSSTSKKNGSKGKLPPGPSPLPFIGNLLLIPKSAVELRSAICNLSHKYGPILTLYVGSKPAIFITSYSIAHQALVRNSVAFANRPPVVPVSTVLSNKRKDIGGSPYGPTWRTLRRNFVSEVVHPTRIRSYSVERKRALEAMIKSFNQSSSQKEPIRLLDHIQKAIYSMFILMTFGDLGESTIREIEDIQYKLLVNYKHFSVFGTWPRLGKLVYRNRYKTYMKFLEIQYDLLFPVIRARRKLKQEKGEELDLVPYIDTLFDLQIPGEEGTLAEADVLSLCSELVNAGADTSITMLQWVMANLVKYPRVQAKLYAAIREVVGPDAKEVTEDDMHKVTYLKAVVMECLRIHPPSTSLVPHTVMEDVELCGYTIPKDTMAIVVTSLIGRDPNVWEDPMDFRPERLINNEGTSGEEVSDVTAYKMMPFGAGRRMCAGNRLGLLLMEYFVANLVLNFEWKAVDGEGVDLSEREEFLVVMKNPVRAHVSPRIKH</sequence>
<dbReference type="GO" id="GO:0016020">
    <property type="term" value="C:membrane"/>
    <property type="evidence" value="ECO:0007669"/>
    <property type="project" value="UniProtKB-SubCell"/>
</dbReference>
<dbReference type="GO" id="GO:0020037">
    <property type="term" value="F:heme binding"/>
    <property type="evidence" value="ECO:0007669"/>
    <property type="project" value="InterPro"/>
</dbReference>
<dbReference type="GO" id="GO:0016709">
    <property type="term" value="F:oxidoreductase activity, acting on paired donors, with incorporation or reduction of molecular oxygen, NAD(P)H as one donor, and incorporation of one atom of oxygen"/>
    <property type="evidence" value="ECO:0007669"/>
    <property type="project" value="TreeGrafter"/>
</dbReference>
<keyword evidence="5" id="KW-1133">Transmembrane helix</keyword>
<feature type="chain" id="PRO_5025556584" evidence="9">
    <location>
        <begin position="20"/>
        <end position="512"/>
    </location>
</feature>
<dbReference type="InterPro" id="IPR036396">
    <property type="entry name" value="Cyt_P450_sf"/>
</dbReference>
<keyword evidence="4 7" id="KW-0479">Metal-binding</keyword>
<accession>A0A6A1UY90</accession>
<dbReference type="EMBL" id="RXIC02000025">
    <property type="protein sequence ID" value="KAB1205281.1"/>
    <property type="molecule type" value="Genomic_DNA"/>
</dbReference>
<evidence type="ECO:0000256" key="9">
    <source>
        <dbReference type="SAM" id="SignalP"/>
    </source>
</evidence>
<dbReference type="PANTHER" id="PTHR24298:SF800">
    <property type="entry name" value="CYTOCHROME P450 89A2-RELATED"/>
    <property type="match status" value="1"/>
</dbReference>
<evidence type="ECO:0000256" key="1">
    <source>
        <dbReference type="ARBA" id="ARBA00001971"/>
    </source>
</evidence>
<dbReference type="AlphaFoldDB" id="A0A6A1UY90"/>
<dbReference type="Gene3D" id="1.10.630.10">
    <property type="entry name" value="Cytochrome P450"/>
    <property type="match status" value="1"/>
</dbReference>
<dbReference type="PRINTS" id="PR00463">
    <property type="entry name" value="EP450I"/>
</dbReference>
<evidence type="ECO:0000256" key="8">
    <source>
        <dbReference type="RuleBase" id="RU000461"/>
    </source>
</evidence>
<keyword evidence="6" id="KW-0472">Membrane</keyword>